<dbReference type="InterPro" id="IPR020846">
    <property type="entry name" value="MFS_dom"/>
</dbReference>
<dbReference type="GO" id="GO:0043252">
    <property type="term" value="P:sodium-independent organic anion transport"/>
    <property type="evidence" value="ECO:0007669"/>
    <property type="project" value="TreeGrafter"/>
</dbReference>
<feature type="transmembrane region" description="Helical" evidence="3">
    <location>
        <begin position="524"/>
        <end position="549"/>
    </location>
</feature>
<dbReference type="PROSITE" id="PS50850">
    <property type="entry name" value="MFS"/>
    <property type="match status" value="1"/>
</dbReference>
<feature type="transmembrane region" description="Helical" evidence="3">
    <location>
        <begin position="398"/>
        <end position="418"/>
    </location>
</feature>
<feature type="transmembrane region" description="Helical" evidence="3">
    <location>
        <begin position="262"/>
        <end position="286"/>
    </location>
</feature>
<evidence type="ECO:0000313" key="5">
    <source>
        <dbReference type="EMBL" id="RNA02974.1"/>
    </source>
</evidence>
<dbReference type="SUPFAM" id="SSF103473">
    <property type="entry name" value="MFS general substrate transporter"/>
    <property type="match status" value="1"/>
</dbReference>
<feature type="domain" description="Major facilitator superfamily (MFS) profile" evidence="4">
    <location>
        <begin position="94"/>
        <end position="644"/>
    </location>
</feature>
<keyword evidence="3" id="KW-0472">Membrane</keyword>
<dbReference type="GO" id="GO:0016323">
    <property type="term" value="C:basolateral plasma membrane"/>
    <property type="evidence" value="ECO:0007669"/>
    <property type="project" value="TreeGrafter"/>
</dbReference>
<comment type="subcellular location">
    <subcellularLocation>
        <location evidence="1">Membrane</location>
        <topology evidence="1">Multi-pass membrane protein</topology>
    </subcellularLocation>
</comment>
<sequence length="668" mass="75872">MDYKRRMRERDKTGRNIILIYTIYIKTNLYAFCSSTLPFLERAEERKSTNNYISKIHLYIQEFTSRFFKNLFYEILIKTMSILRCIEIKDKNIALFILSVCAFTQSAIVSGANNAVLSTIERAYYLSTVESALFLSLYDIANILASPIIGYFGDRGSKAKLIAFSMLGLSLASLAMILPQFLSSSKHFEPPKSDLFRLCHVTNKTNHRIQTMPRKNFYKKIKFFFYASNFINGISSVSMHTIVVSYIERMFKKEQVPIRQGIYFAVSAMGVGIGMLLTGNFLNISAQKNLQHSYLFNSHSYDWVGAWWIIYTLSFILNIFLSILVFHFSPSLSGSSNESSCLALNDFVKNALKITSGKIFCLITLCTTFETFLIKGFASYLTKFFEYQYRLEASKATMIAGGIGFLSFVLGPLTGAYLVKKLEWNARNCAKFVCVILFLTSFAFFGLITTCKQETYAKMDKKILCKCDPNYFYPICFGHKMMFQSPCHAGCLKYTKPNMFSNCLVFSNQTTHMTTCSRPASQCILNLALVSVLSLVILFLSSIVFLPILRVLLESVGEENQSFALGIRSLVNKLFGNIPGPIVFALVLDRSCIQWTVREIGGNRTCRLYNNKSFSLALASMGGAIRFLSALSAFWSLYFLQKQDTLVVTFDAKDQAYKKKFDNDNKFC</sequence>
<evidence type="ECO:0000313" key="6">
    <source>
        <dbReference type="Proteomes" id="UP000276133"/>
    </source>
</evidence>
<reference evidence="5 6" key="1">
    <citation type="journal article" date="2018" name="Sci. Rep.">
        <title>Genomic signatures of local adaptation to the degree of environmental predictability in rotifers.</title>
        <authorList>
            <person name="Franch-Gras L."/>
            <person name="Hahn C."/>
            <person name="Garcia-Roger E.M."/>
            <person name="Carmona M.J."/>
            <person name="Serra M."/>
            <person name="Gomez A."/>
        </authorList>
    </citation>
    <scope>NUCLEOTIDE SEQUENCE [LARGE SCALE GENOMIC DNA]</scope>
    <source>
        <strain evidence="5">HYR1</strain>
    </source>
</reference>
<feature type="transmembrane region" description="Helical" evidence="3">
    <location>
        <begin position="93"/>
        <end position="112"/>
    </location>
</feature>
<dbReference type="InterPro" id="IPR004156">
    <property type="entry name" value="OATP"/>
</dbReference>
<dbReference type="Gene3D" id="1.20.1250.20">
    <property type="entry name" value="MFS general substrate transporter like domains"/>
    <property type="match status" value="1"/>
</dbReference>
<proteinExistence type="predicted"/>
<keyword evidence="2" id="KW-1015">Disulfide bond</keyword>
<feature type="transmembrane region" description="Helical" evidence="3">
    <location>
        <begin position="614"/>
        <end position="638"/>
    </location>
</feature>
<dbReference type="EMBL" id="REGN01008693">
    <property type="protein sequence ID" value="RNA02974.1"/>
    <property type="molecule type" value="Genomic_DNA"/>
</dbReference>
<name>A0A3M7PVI5_BRAPC</name>
<organism evidence="5 6">
    <name type="scientific">Brachionus plicatilis</name>
    <name type="common">Marine rotifer</name>
    <name type="synonym">Brachionus muelleri</name>
    <dbReference type="NCBI Taxonomy" id="10195"/>
    <lineage>
        <taxon>Eukaryota</taxon>
        <taxon>Metazoa</taxon>
        <taxon>Spiralia</taxon>
        <taxon>Gnathifera</taxon>
        <taxon>Rotifera</taxon>
        <taxon>Eurotatoria</taxon>
        <taxon>Monogononta</taxon>
        <taxon>Pseudotrocha</taxon>
        <taxon>Ploima</taxon>
        <taxon>Brachionidae</taxon>
        <taxon>Brachionus</taxon>
    </lineage>
</organism>
<feature type="transmembrane region" description="Helical" evidence="3">
    <location>
        <begin position="306"/>
        <end position="326"/>
    </location>
</feature>
<evidence type="ECO:0000256" key="2">
    <source>
        <dbReference type="ARBA" id="ARBA00023157"/>
    </source>
</evidence>
<dbReference type="GO" id="GO:0015347">
    <property type="term" value="F:sodium-independent organic anion transmembrane transporter activity"/>
    <property type="evidence" value="ECO:0007669"/>
    <property type="project" value="TreeGrafter"/>
</dbReference>
<comment type="caution">
    <text evidence="5">The sequence shown here is derived from an EMBL/GenBank/DDBJ whole genome shotgun (WGS) entry which is preliminary data.</text>
</comment>
<evidence type="ECO:0000259" key="4">
    <source>
        <dbReference type="PROSITE" id="PS50850"/>
    </source>
</evidence>
<dbReference type="Pfam" id="PF03137">
    <property type="entry name" value="OATP"/>
    <property type="match status" value="1"/>
</dbReference>
<accession>A0A3M7PVI5</accession>
<keyword evidence="3" id="KW-0812">Transmembrane</keyword>
<feature type="transmembrane region" description="Helical" evidence="3">
    <location>
        <begin position="430"/>
        <end position="448"/>
    </location>
</feature>
<protein>
    <submittedName>
        <fullName evidence="5">Solute carrier organic anion transporter family member 4A1-like isoform X2</fullName>
    </submittedName>
</protein>
<evidence type="ECO:0000256" key="3">
    <source>
        <dbReference type="SAM" id="Phobius"/>
    </source>
</evidence>
<gene>
    <name evidence="5" type="ORF">BpHYR1_049870</name>
</gene>
<dbReference type="AlphaFoldDB" id="A0A3M7PVI5"/>
<dbReference type="Proteomes" id="UP000276133">
    <property type="component" value="Unassembled WGS sequence"/>
</dbReference>
<dbReference type="PANTHER" id="PTHR11388:SF76">
    <property type="entry name" value="SOLUTE CARRIER ORGANIC ANION TRANSPORTER FAMILY MEMBER"/>
    <property type="match status" value="1"/>
</dbReference>
<evidence type="ECO:0000256" key="1">
    <source>
        <dbReference type="ARBA" id="ARBA00004141"/>
    </source>
</evidence>
<feature type="transmembrane region" description="Helical" evidence="3">
    <location>
        <begin position="359"/>
        <end position="378"/>
    </location>
</feature>
<dbReference type="InterPro" id="IPR036259">
    <property type="entry name" value="MFS_trans_sf"/>
</dbReference>
<dbReference type="PANTHER" id="PTHR11388">
    <property type="entry name" value="ORGANIC ANION TRANSPORTER"/>
    <property type="match status" value="1"/>
</dbReference>
<dbReference type="OrthoDB" id="5062115at2759"/>
<feature type="transmembrane region" description="Helical" evidence="3">
    <location>
        <begin position="223"/>
        <end position="247"/>
    </location>
</feature>
<feature type="transmembrane region" description="Helical" evidence="3">
    <location>
        <begin position="132"/>
        <end position="152"/>
    </location>
</feature>
<keyword evidence="3" id="KW-1133">Transmembrane helix</keyword>
<feature type="transmembrane region" description="Helical" evidence="3">
    <location>
        <begin position="161"/>
        <end position="182"/>
    </location>
</feature>
<keyword evidence="6" id="KW-1185">Reference proteome</keyword>